<accession>A0A174WL69</accession>
<dbReference type="AlphaFoldDB" id="A0A174WL69"/>
<organism evidence="1 2">
    <name type="scientific">Bacteroides caccae</name>
    <dbReference type="NCBI Taxonomy" id="47678"/>
    <lineage>
        <taxon>Bacteria</taxon>
        <taxon>Pseudomonadati</taxon>
        <taxon>Bacteroidota</taxon>
        <taxon>Bacteroidia</taxon>
        <taxon>Bacteroidales</taxon>
        <taxon>Bacteroidaceae</taxon>
        <taxon>Bacteroides</taxon>
    </lineage>
</organism>
<evidence type="ECO:0000313" key="2">
    <source>
        <dbReference type="Proteomes" id="UP000095725"/>
    </source>
</evidence>
<evidence type="ECO:0000313" key="1">
    <source>
        <dbReference type="EMBL" id="CUQ48034.1"/>
    </source>
</evidence>
<dbReference type="EMBL" id="CZBL01000018">
    <property type="protein sequence ID" value="CUQ48034.1"/>
    <property type="molecule type" value="Genomic_DNA"/>
</dbReference>
<reference evidence="1 2" key="1">
    <citation type="submission" date="2015-09" db="EMBL/GenBank/DDBJ databases">
        <authorList>
            <consortium name="Pathogen Informatics"/>
        </authorList>
    </citation>
    <scope>NUCLEOTIDE SEQUENCE [LARGE SCALE GENOMIC DNA]</scope>
    <source>
        <strain evidence="1 2">2789STDY5834946</strain>
    </source>
</reference>
<protein>
    <submittedName>
        <fullName evidence="1">Uncharacterized protein</fullName>
    </submittedName>
</protein>
<name>A0A174WL69_9BACE</name>
<dbReference type="Proteomes" id="UP000095725">
    <property type="component" value="Unassembled WGS sequence"/>
</dbReference>
<gene>
    <name evidence="1" type="ORF">ERS852558_03675</name>
</gene>
<proteinExistence type="predicted"/>
<sequence>MSADIFRTSQLIIIMLNQKHSYLTFNKGGSKKCH</sequence>